<dbReference type="Pfam" id="PF13174">
    <property type="entry name" value="TPR_6"/>
    <property type="match status" value="1"/>
</dbReference>
<gene>
    <name evidence="1" type="ORF">BSZ32_04085</name>
</gene>
<dbReference type="AlphaFoldDB" id="A0A2S7U0B5"/>
<name>A0A2S7U0B5_9BACT</name>
<dbReference type="InterPro" id="IPR019734">
    <property type="entry name" value="TPR_rpt"/>
</dbReference>
<sequence>MNLEDADKLYKKRDYKGAYAAYKAYSFEFVKSKALPYVLLRMGRCLHMIDKRHAAIKAYQDVVDYFPDDVSYAAGALFYMGQCHQQNGDTAKQNAVWAKMVKDDDYVAQPNSGTALTYLGGAMQKLGKFEEAAEYHWRTAVAFSKTNHQAAAAARNAVLAHYVTRSQNNDKLQKFYVEAGGFDGRGQKTDKPNEDNRYWSTVLNTSLRMPAGAELEKKEKAARYWSAKMGDRFTDNDDLRKQWIDLQNVYEKDSKSWLAGMEKQYKLQPATLARVLKWSGYYGVDPKMRSNFFASQSKAFLGGLKNPEKMALMNQLRSLRMNEESRTVMRSVSIQGMNDEEILKLTNFAALYEPEDFVLRYFAKMKDKTFAAKSRFDYYNARTHRNRPFMEKALQEMPILQKSPKYAGQALGMSQAVLLQGLGRYDEAIKAYRVANKQPQSTWGVTDCMVALKQYSEAVKTVQGLESVGGSTASSASLKIADIYRISGNKGKEVQQLRMVLRRYPKSGESSEAHNRLERYGVALTGGEAEAEE</sequence>
<evidence type="ECO:0000313" key="1">
    <source>
        <dbReference type="EMBL" id="PQJ27762.1"/>
    </source>
</evidence>
<dbReference type="InterPro" id="IPR011990">
    <property type="entry name" value="TPR-like_helical_dom_sf"/>
</dbReference>
<evidence type="ECO:0008006" key="3">
    <source>
        <dbReference type="Google" id="ProtNLM"/>
    </source>
</evidence>
<dbReference type="Gene3D" id="1.25.40.10">
    <property type="entry name" value="Tetratricopeptide repeat domain"/>
    <property type="match status" value="2"/>
</dbReference>
<dbReference type="SUPFAM" id="SSF48452">
    <property type="entry name" value="TPR-like"/>
    <property type="match status" value="1"/>
</dbReference>
<dbReference type="EMBL" id="MQWA01000001">
    <property type="protein sequence ID" value="PQJ27762.1"/>
    <property type="molecule type" value="Genomic_DNA"/>
</dbReference>
<protein>
    <recommendedName>
        <fullName evidence="3">Outer membrane lipoprotein BamD-like domain-containing protein</fullName>
    </recommendedName>
</protein>
<evidence type="ECO:0000313" key="2">
    <source>
        <dbReference type="Proteomes" id="UP000239907"/>
    </source>
</evidence>
<organism evidence="1 2">
    <name type="scientific">Rubritalea profundi</name>
    <dbReference type="NCBI Taxonomy" id="1658618"/>
    <lineage>
        <taxon>Bacteria</taxon>
        <taxon>Pseudomonadati</taxon>
        <taxon>Verrucomicrobiota</taxon>
        <taxon>Verrucomicrobiia</taxon>
        <taxon>Verrucomicrobiales</taxon>
        <taxon>Rubritaleaceae</taxon>
        <taxon>Rubritalea</taxon>
    </lineage>
</organism>
<comment type="caution">
    <text evidence="1">The sequence shown here is derived from an EMBL/GenBank/DDBJ whole genome shotgun (WGS) entry which is preliminary data.</text>
</comment>
<dbReference type="Proteomes" id="UP000239907">
    <property type="component" value="Unassembled WGS sequence"/>
</dbReference>
<accession>A0A2S7U0B5</accession>
<reference evidence="1 2" key="1">
    <citation type="submission" date="2016-12" db="EMBL/GenBank/DDBJ databases">
        <title>Study of bacterial adaptation to deep sea.</title>
        <authorList>
            <person name="Song J."/>
            <person name="Yoshizawa S."/>
            <person name="Kogure K."/>
        </authorList>
    </citation>
    <scope>NUCLEOTIDE SEQUENCE [LARGE SCALE GENOMIC DNA]</scope>
    <source>
        <strain evidence="1 2">SAORIC-165</strain>
    </source>
</reference>
<keyword evidence="2" id="KW-1185">Reference proteome</keyword>
<proteinExistence type="predicted"/>